<comment type="caution">
    <text evidence="2">The sequence shown here is derived from an EMBL/GenBank/DDBJ whole genome shotgun (WGS) entry which is preliminary data.</text>
</comment>
<dbReference type="Proteomes" id="UP000031982">
    <property type="component" value="Unassembled WGS sequence"/>
</dbReference>
<gene>
    <name evidence="2" type="ORF">SD77_1330</name>
</gene>
<evidence type="ECO:0000313" key="3">
    <source>
        <dbReference type="Proteomes" id="UP000031982"/>
    </source>
</evidence>
<reference evidence="2 3" key="1">
    <citation type="submission" date="2015-01" db="EMBL/GenBank/DDBJ databases">
        <title>Genome Assembly of Bacillus badius MTCC 1458.</title>
        <authorList>
            <person name="Verma A."/>
            <person name="Khatri I."/>
            <person name="Mual P."/>
            <person name="Subramanian S."/>
            <person name="Krishnamurthi S."/>
        </authorList>
    </citation>
    <scope>NUCLEOTIDE SEQUENCE [LARGE SCALE GENOMIC DNA]</scope>
    <source>
        <strain evidence="2 3">MTCC 1458</strain>
    </source>
</reference>
<name>A0ABR5ASC4_BACBA</name>
<proteinExistence type="predicted"/>
<dbReference type="EMBL" id="JXLP01000013">
    <property type="protein sequence ID" value="KIL77657.1"/>
    <property type="molecule type" value="Genomic_DNA"/>
</dbReference>
<evidence type="ECO:0000256" key="1">
    <source>
        <dbReference type="SAM" id="MobiDB-lite"/>
    </source>
</evidence>
<protein>
    <submittedName>
        <fullName evidence="2">Uncharacterized protein</fullName>
    </submittedName>
</protein>
<evidence type="ECO:0000313" key="2">
    <source>
        <dbReference type="EMBL" id="KIL77657.1"/>
    </source>
</evidence>
<keyword evidence="3" id="KW-1185">Reference proteome</keyword>
<accession>A0ABR5ASC4</accession>
<sequence length="79" mass="9097">MKWKARRPPRESEGPGMESNKTFYIKKRKDLVSLQGLSSRTKGMGEIFHGQTKGYMFVCDQLHDFYIIMPPPLKTSDCA</sequence>
<organism evidence="2 3">
    <name type="scientific">Bacillus badius</name>
    <dbReference type="NCBI Taxonomy" id="1455"/>
    <lineage>
        <taxon>Bacteria</taxon>
        <taxon>Bacillati</taxon>
        <taxon>Bacillota</taxon>
        <taxon>Bacilli</taxon>
        <taxon>Bacillales</taxon>
        <taxon>Bacillaceae</taxon>
        <taxon>Pseudobacillus</taxon>
    </lineage>
</organism>
<feature type="region of interest" description="Disordered" evidence="1">
    <location>
        <begin position="1"/>
        <end position="20"/>
    </location>
</feature>